<gene>
    <name evidence="1" type="ORF">B1B_14226</name>
</gene>
<reference evidence="1" key="2">
    <citation type="journal article" date="2014" name="ISME J.">
        <title>Microbial stratification in low pH oxic and suboxic macroscopic growths along an acid mine drainage.</title>
        <authorList>
            <person name="Mendez-Garcia C."/>
            <person name="Mesa V."/>
            <person name="Sprenger R.R."/>
            <person name="Richter M."/>
            <person name="Diez M.S."/>
            <person name="Solano J."/>
            <person name="Bargiela R."/>
            <person name="Golyshina O.V."/>
            <person name="Manteca A."/>
            <person name="Ramos J.L."/>
            <person name="Gallego J.R."/>
            <person name="Llorente I."/>
            <person name="Martins Dos Santos V.A."/>
            <person name="Jensen O.N."/>
            <person name="Pelaez A.I."/>
            <person name="Sanchez J."/>
            <person name="Ferrer M."/>
        </authorList>
    </citation>
    <scope>NUCLEOTIDE SEQUENCE</scope>
</reference>
<dbReference type="PANTHER" id="PTHR30595:SF6">
    <property type="entry name" value="SCHLAFEN ALBA-2 DOMAIN-CONTAINING PROTEIN"/>
    <property type="match status" value="1"/>
</dbReference>
<dbReference type="Gene3D" id="3.30.565.60">
    <property type="match status" value="1"/>
</dbReference>
<sequence>MELAKALGVVEANGSVRGVRLAALLLFGKDDALRKHLPSHEVAFQVLRGLDIEVNDFFRWPLLRVIEEIETRIRVRNREQELMVGLLRVGVPDYPERALREALANALI</sequence>
<protein>
    <submittedName>
        <fullName evidence="1">Transcriptional regulator</fullName>
    </submittedName>
</protein>
<dbReference type="EMBL" id="AUZY01009409">
    <property type="protein sequence ID" value="EQD42060.1"/>
    <property type="molecule type" value="Genomic_DNA"/>
</dbReference>
<feature type="non-terminal residue" evidence="1">
    <location>
        <position position="108"/>
    </location>
</feature>
<accession>T1AJ92</accession>
<dbReference type="AlphaFoldDB" id="T1AJ92"/>
<reference evidence="1" key="1">
    <citation type="submission" date="2013-08" db="EMBL/GenBank/DDBJ databases">
        <authorList>
            <person name="Mendez C."/>
            <person name="Richter M."/>
            <person name="Ferrer M."/>
            <person name="Sanchez J."/>
        </authorList>
    </citation>
    <scope>NUCLEOTIDE SEQUENCE</scope>
</reference>
<organism evidence="1">
    <name type="scientific">mine drainage metagenome</name>
    <dbReference type="NCBI Taxonomy" id="410659"/>
    <lineage>
        <taxon>unclassified sequences</taxon>
        <taxon>metagenomes</taxon>
        <taxon>ecological metagenomes</taxon>
    </lineage>
</organism>
<evidence type="ECO:0000313" key="1">
    <source>
        <dbReference type="EMBL" id="EQD42060.1"/>
    </source>
</evidence>
<name>T1AJ92_9ZZZZ</name>
<dbReference type="InterPro" id="IPR038475">
    <property type="entry name" value="RecG_C_sf"/>
</dbReference>
<dbReference type="PANTHER" id="PTHR30595">
    <property type="entry name" value="GLPR-RELATED TRANSCRIPTIONAL REPRESSOR"/>
    <property type="match status" value="1"/>
</dbReference>
<proteinExistence type="predicted"/>
<comment type="caution">
    <text evidence="1">The sequence shown here is derived from an EMBL/GenBank/DDBJ whole genome shotgun (WGS) entry which is preliminary data.</text>
</comment>